<evidence type="ECO:0000313" key="4">
    <source>
        <dbReference type="Proteomes" id="UP000799421"/>
    </source>
</evidence>
<feature type="region of interest" description="Disordered" evidence="2">
    <location>
        <begin position="1"/>
        <end position="105"/>
    </location>
</feature>
<feature type="compositionally biased region" description="Basic residues" evidence="2">
    <location>
        <begin position="14"/>
        <end position="26"/>
    </location>
</feature>
<evidence type="ECO:0000313" key="3">
    <source>
        <dbReference type="EMBL" id="KAF2860041.1"/>
    </source>
</evidence>
<gene>
    <name evidence="3" type="ORF">K470DRAFT_258378</name>
</gene>
<feature type="compositionally biased region" description="Acidic residues" evidence="2">
    <location>
        <begin position="76"/>
        <end position="92"/>
    </location>
</feature>
<protein>
    <submittedName>
        <fullName evidence="3">Rrp15p-domain-containing protein</fullName>
    </submittedName>
</protein>
<dbReference type="GO" id="GO:0000460">
    <property type="term" value="P:maturation of 5.8S rRNA"/>
    <property type="evidence" value="ECO:0007669"/>
    <property type="project" value="TreeGrafter"/>
</dbReference>
<dbReference type="GO" id="GO:0000470">
    <property type="term" value="P:maturation of LSU-rRNA"/>
    <property type="evidence" value="ECO:0007669"/>
    <property type="project" value="TreeGrafter"/>
</dbReference>
<dbReference type="Proteomes" id="UP000799421">
    <property type="component" value="Unassembled WGS sequence"/>
</dbReference>
<dbReference type="PANTHER" id="PTHR13245">
    <property type="entry name" value="RRP15-LIKE PROTEIN"/>
    <property type="match status" value="1"/>
</dbReference>
<feature type="compositionally biased region" description="Basic and acidic residues" evidence="2">
    <location>
        <begin position="1"/>
        <end position="13"/>
    </location>
</feature>
<dbReference type="Pfam" id="PF07890">
    <property type="entry name" value="Rrp15p"/>
    <property type="match status" value="1"/>
</dbReference>
<evidence type="ECO:0000256" key="2">
    <source>
        <dbReference type="SAM" id="MobiDB-lite"/>
    </source>
</evidence>
<proteinExistence type="inferred from homology"/>
<dbReference type="InterPro" id="IPR012459">
    <property type="entry name" value="Rrp15"/>
</dbReference>
<sequence length="251" mass="27614">MAGEKRPRPTHSERKPKKKIRIKQKVYHSSSEDEAPRSILKKRGIEPPVLEGGETDDLAVNTALNTRPQHPSSPSDSDDDNDDGDDIIDTDSDISTRKVKKRNDPDAFARSMAKVLGTKLSTSKRADPVLSRSKAAKAASLSMASQRLDNRAKAQLRAERKMALEKGRVRDVMGLGDSIVDSGAIQQEEKRLRKMAQRGVITLFNAIRAAQVKAEEGNKVAVAEGVVGMKQREEMVNEMSKKGFLDLISGK</sequence>
<evidence type="ECO:0000256" key="1">
    <source>
        <dbReference type="ARBA" id="ARBA00007462"/>
    </source>
</evidence>
<accession>A0A6A7BXU4</accession>
<organism evidence="3 4">
    <name type="scientific">Piedraia hortae CBS 480.64</name>
    <dbReference type="NCBI Taxonomy" id="1314780"/>
    <lineage>
        <taxon>Eukaryota</taxon>
        <taxon>Fungi</taxon>
        <taxon>Dikarya</taxon>
        <taxon>Ascomycota</taxon>
        <taxon>Pezizomycotina</taxon>
        <taxon>Dothideomycetes</taxon>
        <taxon>Dothideomycetidae</taxon>
        <taxon>Capnodiales</taxon>
        <taxon>Piedraiaceae</taxon>
        <taxon>Piedraia</taxon>
    </lineage>
</organism>
<dbReference type="OrthoDB" id="20949at2759"/>
<dbReference type="EMBL" id="MU005986">
    <property type="protein sequence ID" value="KAF2860041.1"/>
    <property type="molecule type" value="Genomic_DNA"/>
</dbReference>
<keyword evidence="4" id="KW-1185">Reference proteome</keyword>
<comment type="similarity">
    <text evidence="1">Belongs to the RRP15 family.</text>
</comment>
<name>A0A6A7BXU4_9PEZI</name>
<dbReference type="AlphaFoldDB" id="A0A6A7BXU4"/>
<dbReference type="GO" id="GO:0030687">
    <property type="term" value="C:preribosome, large subunit precursor"/>
    <property type="evidence" value="ECO:0007669"/>
    <property type="project" value="TreeGrafter"/>
</dbReference>
<feature type="non-terminal residue" evidence="3">
    <location>
        <position position="1"/>
    </location>
</feature>
<dbReference type="PANTHER" id="PTHR13245:SF14">
    <property type="entry name" value="RRP15-LIKE PROTEIN"/>
    <property type="match status" value="1"/>
</dbReference>
<reference evidence="3" key="1">
    <citation type="journal article" date="2020" name="Stud. Mycol.">
        <title>101 Dothideomycetes genomes: a test case for predicting lifestyles and emergence of pathogens.</title>
        <authorList>
            <person name="Haridas S."/>
            <person name="Albert R."/>
            <person name="Binder M."/>
            <person name="Bloem J."/>
            <person name="Labutti K."/>
            <person name="Salamov A."/>
            <person name="Andreopoulos B."/>
            <person name="Baker S."/>
            <person name="Barry K."/>
            <person name="Bills G."/>
            <person name="Bluhm B."/>
            <person name="Cannon C."/>
            <person name="Castanera R."/>
            <person name="Culley D."/>
            <person name="Daum C."/>
            <person name="Ezra D."/>
            <person name="Gonzalez J."/>
            <person name="Henrissat B."/>
            <person name="Kuo A."/>
            <person name="Liang C."/>
            <person name="Lipzen A."/>
            <person name="Lutzoni F."/>
            <person name="Magnuson J."/>
            <person name="Mondo S."/>
            <person name="Nolan M."/>
            <person name="Ohm R."/>
            <person name="Pangilinan J."/>
            <person name="Park H.-J."/>
            <person name="Ramirez L."/>
            <person name="Alfaro M."/>
            <person name="Sun H."/>
            <person name="Tritt A."/>
            <person name="Yoshinaga Y."/>
            <person name="Zwiers L.-H."/>
            <person name="Turgeon B."/>
            <person name="Goodwin S."/>
            <person name="Spatafora J."/>
            <person name="Crous P."/>
            <person name="Grigoriev I."/>
        </authorList>
    </citation>
    <scope>NUCLEOTIDE SEQUENCE</scope>
    <source>
        <strain evidence="3">CBS 480.64</strain>
    </source>
</reference>